<proteinExistence type="predicted"/>
<reference evidence="2 3" key="1">
    <citation type="submission" date="2018-08" db="EMBL/GenBank/DDBJ databases">
        <title>Hydrogenophaga sp. LA-38 isolated from sludge.</title>
        <authorList>
            <person name="Im W.-T."/>
        </authorList>
    </citation>
    <scope>NUCLEOTIDE SEQUENCE [LARGE SCALE GENOMIC DNA]</scope>
    <source>
        <strain evidence="2 3">LA-38</strain>
    </source>
</reference>
<comment type="caution">
    <text evidence="2">The sequence shown here is derived from an EMBL/GenBank/DDBJ whole genome shotgun (WGS) entry which is preliminary data.</text>
</comment>
<dbReference type="InterPro" id="IPR022002">
    <property type="entry name" value="ChsH2_Znr"/>
</dbReference>
<accession>A0A372EG03</accession>
<dbReference type="Pfam" id="PF12172">
    <property type="entry name" value="zf-ChsH2"/>
    <property type="match status" value="1"/>
</dbReference>
<feature type="domain" description="ChsH2 rubredoxin-like zinc ribbon" evidence="1">
    <location>
        <begin position="16"/>
        <end position="47"/>
    </location>
</feature>
<gene>
    <name evidence="2" type="ORF">DY262_16500</name>
</gene>
<evidence type="ECO:0000313" key="2">
    <source>
        <dbReference type="EMBL" id="RFP77356.1"/>
    </source>
</evidence>
<sequence>MSNEDTRPSAIRWYYEGLSAGAFRAMRCSACGRLTFPPTGCCEHCGSWSVEGAEISGEGTLLFATHNIAPACHPRFEAIAPYVYGHIRLKEGNIVQAIVLGVEAVPDQLHALFKRGPVPVKAETLTMQDLPVLAFRLAG</sequence>
<dbReference type="RefSeq" id="WP_116960205.1">
    <property type="nucleotide sequence ID" value="NZ_QVLS01000011.1"/>
</dbReference>
<dbReference type="SUPFAM" id="SSF50249">
    <property type="entry name" value="Nucleic acid-binding proteins"/>
    <property type="match status" value="1"/>
</dbReference>
<protein>
    <recommendedName>
        <fullName evidence="1">ChsH2 rubredoxin-like zinc ribbon domain-containing protein</fullName>
    </recommendedName>
</protein>
<dbReference type="PANTHER" id="PTHR34075">
    <property type="entry name" value="BLR3430 PROTEIN"/>
    <property type="match status" value="1"/>
</dbReference>
<name>A0A372EG03_9BURK</name>
<dbReference type="EMBL" id="QVLS01000011">
    <property type="protein sequence ID" value="RFP77356.1"/>
    <property type="molecule type" value="Genomic_DNA"/>
</dbReference>
<dbReference type="InterPro" id="IPR052513">
    <property type="entry name" value="Thioester_dehydratase-like"/>
</dbReference>
<evidence type="ECO:0000313" key="3">
    <source>
        <dbReference type="Proteomes" id="UP000261931"/>
    </source>
</evidence>
<keyword evidence="3" id="KW-1185">Reference proteome</keyword>
<dbReference type="PANTHER" id="PTHR34075:SF5">
    <property type="entry name" value="BLR3430 PROTEIN"/>
    <property type="match status" value="1"/>
</dbReference>
<evidence type="ECO:0000259" key="1">
    <source>
        <dbReference type="Pfam" id="PF12172"/>
    </source>
</evidence>
<dbReference type="InterPro" id="IPR012340">
    <property type="entry name" value="NA-bd_OB-fold"/>
</dbReference>
<dbReference type="Proteomes" id="UP000261931">
    <property type="component" value="Unassembled WGS sequence"/>
</dbReference>
<dbReference type="AlphaFoldDB" id="A0A372EG03"/>
<organism evidence="2 3">
    <name type="scientific">Hydrogenophaga borbori</name>
    <dbReference type="NCBI Taxonomy" id="2294117"/>
    <lineage>
        <taxon>Bacteria</taxon>
        <taxon>Pseudomonadati</taxon>
        <taxon>Pseudomonadota</taxon>
        <taxon>Betaproteobacteria</taxon>
        <taxon>Burkholderiales</taxon>
        <taxon>Comamonadaceae</taxon>
        <taxon>Hydrogenophaga</taxon>
    </lineage>
</organism>
<dbReference type="Gene3D" id="6.10.30.10">
    <property type="match status" value="1"/>
</dbReference>